<dbReference type="Proteomes" id="UP001233172">
    <property type="component" value="Unassembled WGS sequence"/>
</dbReference>
<evidence type="ECO:0000313" key="3">
    <source>
        <dbReference type="Proteomes" id="UP001233172"/>
    </source>
</evidence>
<feature type="compositionally biased region" description="Basic residues" evidence="1">
    <location>
        <begin position="1"/>
        <end position="12"/>
    </location>
</feature>
<dbReference type="EMBL" id="JASAOG010000084">
    <property type="protein sequence ID" value="KAK0053644.1"/>
    <property type="molecule type" value="Genomic_DNA"/>
</dbReference>
<dbReference type="AlphaFoldDB" id="A0AAD8F893"/>
<protein>
    <submittedName>
        <fullName evidence="2">Uncharacterized protein</fullName>
    </submittedName>
</protein>
<accession>A0AAD8F893</accession>
<evidence type="ECO:0000313" key="2">
    <source>
        <dbReference type="EMBL" id="KAK0053644.1"/>
    </source>
</evidence>
<proteinExistence type="predicted"/>
<name>A0AAD8F893_BIOPF</name>
<comment type="caution">
    <text evidence="2">The sequence shown here is derived from an EMBL/GenBank/DDBJ whole genome shotgun (WGS) entry which is preliminary data.</text>
</comment>
<feature type="region of interest" description="Disordered" evidence="1">
    <location>
        <begin position="1"/>
        <end position="75"/>
    </location>
</feature>
<organism evidence="2 3">
    <name type="scientific">Biomphalaria pfeifferi</name>
    <name type="common">Bloodfluke planorb</name>
    <name type="synonym">Freshwater snail</name>
    <dbReference type="NCBI Taxonomy" id="112525"/>
    <lineage>
        <taxon>Eukaryota</taxon>
        <taxon>Metazoa</taxon>
        <taxon>Spiralia</taxon>
        <taxon>Lophotrochozoa</taxon>
        <taxon>Mollusca</taxon>
        <taxon>Gastropoda</taxon>
        <taxon>Heterobranchia</taxon>
        <taxon>Euthyneura</taxon>
        <taxon>Panpulmonata</taxon>
        <taxon>Hygrophila</taxon>
        <taxon>Lymnaeoidea</taxon>
        <taxon>Planorbidae</taxon>
        <taxon>Biomphalaria</taxon>
    </lineage>
</organism>
<evidence type="ECO:0000256" key="1">
    <source>
        <dbReference type="SAM" id="MobiDB-lite"/>
    </source>
</evidence>
<keyword evidence="3" id="KW-1185">Reference proteome</keyword>
<gene>
    <name evidence="2" type="ORF">Bpfe_016864</name>
</gene>
<sequence length="110" mass="13246">MKERKRSRKKKGTERDKETSRKKKGTERNKEISRKKKGTERDKETSRKKKGTERDKEISRKKKEKQKNIFPPKSYNSFTKTIFKNLWKLKEIIIVKESLNVHIVQTTILL</sequence>
<reference evidence="2" key="1">
    <citation type="journal article" date="2023" name="PLoS Negl. Trop. Dis.">
        <title>A genome sequence for Biomphalaria pfeifferi, the major vector snail for the human-infecting parasite Schistosoma mansoni.</title>
        <authorList>
            <person name="Bu L."/>
            <person name="Lu L."/>
            <person name="Laidemitt M.R."/>
            <person name="Zhang S.M."/>
            <person name="Mutuku M."/>
            <person name="Mkoji G."/>
            <person name="Steinauer M."/>
            <person name="Loker E.S."/>
        </authorList>
    </citation>
    <scope>NUCLEOTIDE SEQUENCE</scope>
    <source>
        <strain evidence="2">KasaAsao</strain>
    </source>
</reference>
<reference evidence="2" key="2">
    <citation type="submission" date="2023-04" db="EMBL/GenBank/DDBJ databases">
        <authorList>
            <person name="Bu L."/>
            <person name="Lu L."/>
            <person name="Laidemitt M.R."/>
            <person name="Zhang S.M."/>
            <person name="Mutuku M."/>
            <person name="Mkoji G."/>
            <person name="Steinauer M."/>
            <person name="Loker E.S."/>
        </authorList>
    </citation>
    <scope>NUCLEOTIDE SEQUENCE</scope>
    <source>
        <strain evidence="2">KasaAsao</strain>
        <tissue evidence="2">Whole Snail</tissue>
    </source>
</reference>